<dbReference type="SUPFAM" id="SSF111369">
    <property type="entry name" value="HlyD-like secretion proteins"/>
    <property type="match status" value="1"/>
</dbReference>
<dbReference type="Gene3D" id="2.40.30.170">
    <property type="match status" value="1"/>
</dbReference>
<dbReference type="Gene3D" id="1.10.287.470">
    <property type="entry name" value="Helix hairpin bin"/>
    <property type="match status" value="1"/>
</dbReference>
<dbReference type="Pfam" id="PF25990">
    <property type="entry name" value="Beta-barrel_YknX"/>
    <property type="match status" value="1"/>
</dbReference>
<proteinExistence type="predicted"/>
<protein>
    <submittedName>
        <fullName evidence="3">Probable Co/Zn/Cd efflux system membrane fusion protein</fullName>
    </submittedName>
</protein>
<dbReference type="GO" id="GO:1990281">
    <property type="term" value="C:efflux pump complex"/>
    <property type="evidence" value="ECO:0007669"/>
    <property type="project" value="TreeGrafter"/>
</dbReference>
<accession>A0A3B1AVI4</accession>
<dbReference type="PANTHER" id="PTHR30469">
    <property type="entry name" value="MULTIDRUG RESISTANCE PROTEIN MDTA"/>
    <property type="match status" value="1"/>
</dbReference>
<evidence type="ECO:0000259" key="2">
    <source>
        <dbReference type="Pfam" id="PF25990"/>
    </source>
</evidence>
<dbReference type="GO" id="GO:0015562">
    <property type="term" value="F:efflux transmembrane transporter activity"/>
    <property type="evidence" value="ECO:0007669"/>
    <property type="project" value="TreeGrafter"/>
</dbReference>
<name>A0A3B1AVI4_9ZZZZ</name>
<feature type="domain" description="YknX-like beta-barrel" evidence="2">
    <location>
        <begin position="227"/>
        <end position="271"/>
    </location>
</feature>
<organism evidence="3">
    <name type="scientific">hydrothermal vent metagenome</name>
    <dbReference type="NCBI Taxonomy" id="652676"/>
    <lineage>
        <taxon>unclassified sequences</taxon>
        <taxon>metagenomes</taxon>
        <taxon>ecological metagenomes</taxon>
    </lineage>
</organism>
<reference evidence="3" key="1">
    <citation type="submission" date="2018-06" db="EMBL/GenBank/DDBJ databases">
        <authorList>
            <person name="Zhirakovskaya E."/>
        </authorList>
    </citation>
    <scope>NUCLEOTIDE SEQUENCE</scope>
</reference>
<gene>
    <name evidence="3" type="ORF">MNBD_GAMMA19-1776</name>
</gene>
<keyword evidence="1" id="KW-0472">Membrane</keyword>
<feature type="transmembrane region" description="Helical" evidence="1">
    <location>
        <begin position="7"/>
        <end position="25"/>
    </location>
</feature>
<keyword evidence="1" id="KW-0812">Transmembrane</keyword>
<dbReference type="EMBL" id="UOFV01000388">
    <property type="protein sequence ID" value="VAX03318.1"/>
    <property type="molecule type" value="Genomic_DNA"/>
</dbReference>
<evidence type="ECO:0000256" key="1">
    <source>
        <dbReference type="SAM" id="Phobius"/>
    </source>
</evidence>
<dbReference type="NCBIfam" id="TIGR01730">
    <property type="entry name" value="RND_mfp"/>
    <property type="match status" value="1"/>
</dbReference>
<keyword evidence="1" id="KW-1133">Transmembrane helix</keyword>
<dbReference type="PANTHER" id="PTHR30469:SF15">
    <property type="entry name" value="HLYD FAMILY OF SECRETION PROTEINS"/>
    <property type="match status" value="1"/>
</dbReference>
<sequence length="380" mass="41456">MTHHLRRLIVIGILLGIGLSLAWYWSQPKPILVRVEVVERGPIESTIANTRAGTVEACQRARLSPSIGGLIAHLPIKQGDHVKTGELLLSLWNKDLDAQLQLAEREAVATAARATEVCVVADVARSEADRLVQLRKQKLASDDNTERAVGDAKARAAACLAARESQRVSQAKINVSKANLERTRLVAPFDGIIAKINGELGEFVTPSPPGIPTPPAVDLIDNSCLYISAPIDEVDAAKVSVGQPVRISLDAFPDKTFGGKIRRIAPFVLEIEKQARTVDVEAEFTRPEDYARLLGGYSADLEIILATRPDVLRIPTEALMEDSRVLVYSADDNRLHVRKVEVGLSNWKLTEIISDLKEGEQVVTSIDRKGVEDGVLAKLE</sequence>
<evidence type="ECO:0000313" key="3">
    <source>
        <dbReference type="EMBL" id="VAX03318.1"/>
    </source>
</evidence>
<dbReference type="Gene3D" id="2.40.420.20">
    <property type="match status" value="1"/>
</dbReference>
<dbReference type="InterPro" id="IPR058636">
    <property type="entry name" value="Beta-barrel_YknX"/>
</dbReference>
<dbReference type="Gene3D" id="2.40.50.100">
    <property type="match status" value="1"/>
</dbReference>
<dbReference type="InterPro" id="IPR006143">
    <property type="entry name" value="RND_pump_MFP"/>
</dbReference>
<dbReference type="AlphaFoldDB" id="A0A3B1AVI4"/>